<comment type="caution">
    <text evidence="2">The sequence shown here is derived from an EMBL/GenBank/DDBJ whole genome shotgun (WGS) entry which is preliminary data.</text>
</comment>
<reference evidence="2" key="1">
    <citation type="submission" date="2019-09" db="EMBL/GenBank/DDBJ databases">
        <title>Genomic analysis of Haloferax sp. CBA1149.</title>
        <authorList>
            <person name="Roh S.W."/>
        </authorList>
    </citation>
    <scope>NUCLEOTIDE SEQUENCE</scope>
    <source>
        <strain evidence="2">CBA1149</strain>
    </source>
</reference>
<evidence type="ECO:0000256" key="1">
    <source>
        <dbReference type="SAM" id="MobiDB-lite"/>
    </source>
</evidence>
<dbReference type="AlphaFoldDB" id="A0A643K3L9"/>
<organism evidence="2">
    <name type="scientific">Haloferax sp. CBA1149</name>
    <dbReference type="NCBI Taxonomy" id="2650753"/>
    <lineage>
        <taxon>Archaea</taxon>
        <taxon>Methanobacteriati</taxon>
        <taxon>Methanobacteriota</taxon>
        <taxon>Stenosarchaea group</taxon>
        <taxon>Halobacteria</taxon>
        <taxon>Halobacteriales</taxon>
        <taxon>Haloferacaceae</taxon>
        <taxon>Haloferax</taxon>
    </lineage>
</organism>
<feature type="compositionally biased region" description="Polar residues" evidence="1">
    <location>
        <begin position="1"/>
        <end position="17"/>
    </location>
</feature>
<proteinExistence type="predicted"/>
<dbReference type="PANTHER" id="PTHR42749">
    <property type="entry name" value="CELL SHAPE-DETERMINING PROTEIN MREB"/>
    <property type="match status" value="1"/>
</dbReference>
<dbReference type="InterPro" id="IPR043129">
    <property type="entry name" value="ATPase_NBD"/>
</dbReference>
<accession>A0A643K3L9</accession>
<feature type="region of interest" description="Disordered" evidence="1">
    <location>
        <begin position="1"/>
        <end position="25"/>
    </location>
</feature>
<dbReference type="InterPro" id="IPR057331">
    <property type="entry name" value="Salactin"/>
</dbReference>
<dbReference type="EMBL" id="VZUS01000001">
    <property type="protein sequence ID" value="KAB1189277.1"/>
    <property type="molecule type" value="Genomic_DNA"/>
</dbReference>
<dbReference type="Pfam" id="PF25229">
    <property type="entry name" value="Salactin"/>
    <property type="match status" value="1"/>
</dbReference>
<dbReference type="Gene3D" id="3.30.420.40">
    <property type="match status" value="1"/>
</dbReference>
<evidence type="ECO:0008006" key="3">
    <source>
        <dbReference type="Google" id="ProtNLM"/>
    </source>
</evidence>
<dbReference type="PANTHER" id="PTHR42749:SF1">
    <property type="entry name" value="CELL SHAPE-DETERMINING PROTEIN MREB"/>
    <property type="match status" value="1"/>
</dbReference>
<dbReference type="SUPFAM" id="SSF53067">
    <property type="entry name" value="Actin-like ATPase domain"/>
    <property type="match status" value="1"/>
</dbReference>
<sequence>MSVSDGVDTSATSDNEPTPTPIGVKLGSDRTVVVFRRDDGKRETIRTRSCLAVSDESESDDYLASGEEAETQYPDQTTYVLSSGLPGDAARAELTEQFFHELCTAHDLPEHSAVVYAIPMVDDEVGLANLSTLVKASDIGDVLARGYPESLCGSIPALSDDLAAMEQIFAAINLGATTLEACAYRRGEQLSPFSSTAATGDTVDHAIVDAIAAETDGRVELSPVVARGYKETHADFDSFEPFTDVVSHSDDAEHEFTVEAGVMGPLETYLDDVVDELTAGFFSRLATEHMRSYQLSLTRPLVVTGGMACIPGLTDELASRLSEELDRSVTVVTADDPDLAAAEGAFRIADRLASTH</sequence>
<gene>
    <name evidence="2" type="ORF">Hfx1149_12050</name>
</gene>
<evidence type="ECO:0000313" key="2">
    <source>
        <dbReference type="EMBL" id="KAB1189277.1"/>
    </source>
</evidence>
<protein>
    <recommendedName>
        <fullName evidence="3">Rod shape-determining protein</fullName>
    </recommendedName>
</protein>
<name>A0A643K3L9_9EURY</name>